<reference evidence="3" key="1">
    <citation type="submission" date="2016-02" db="EMBL/GenBank/DDBJ databases">
        <title>RNAseq analyses of the midgut from blood- or serum-fed Ixodes ricinus ticks.</title>
        <authorList>
            <person name="Perner J."/>
            <person name="Provaznik J."/>
            <person name="Schrenkova J."/>
            <person name="Urbanova V."/>
            <person name="Ribeiro J.M."/>
            <person name="Kopacek P."/>
        </authorList>
    </citation>
    <scope>NUCLEOTIDE SEQUENCE</scope>
    <source>
        <tissue evidence="3">Gut</tissue>
    </source>
</reference>
<dbReference type="SMART" id="SM00516">
    <property type="entry name" value="SEC14"/>
    <property type="match status" value="1"/>
</dbReference>
<dbReference type="EMBL" id="GEFM01003523">
    <property type="protein sequence ID" value="JAP72273.1"/>
    <property type="molecule type" value="mRNA"/>
</dbReference>
<evidence type="ECO:0000313" key="3">
    <source>
        <dbReference type="EMBL" id="JAP72273.1"/>
    </source>
</evidence>
<organism evidence="3">
    <name type="scientific">Ixodes ricinus</name>
    <name type="common">Common tick</name>
    <name type="synonym">Acarus ricinus</name>
    <dbReference type="NCBI Taxonomy" id="34613"/>
    <lineage>
        <taxon>Eukaryota</taxon>
        <taxon>Metazoa</taxon>
        <taxon>Ecdysozoa</taxon>
        <taxon>Arthropoda</taxon>
        <taxon>Chelicerata</taxon>
        <taxon>Arachnida</taxon>
        <taxon>Acari</taxon>
        <taxon>Parasitiformes</taxon>
        <taxon>Ixodida</taxon>
        <taxon>Ixodoidea</taxon>
        <taxon>Ixodidae</taxon>
        <taxon>Ixodinae</taxon>
        <taxon>Ixodes</taxon>
    </lineage>
</organism>
<dbReference type="GO" id="GO:0005737">
    <property type="term" value="C:cytoplasm"/>
    <property type="evidence" value="ECO:0007669"/>
    <property type="project" value="TreeGrafter"/>
</dbReference>
<dbReference type="Pfam" id="PF00650">
    <property type="entry name" value="CRAL_TRIO"/>
    <property type="match status" value="1"/>
</dbReference>
<dbReference type="PANTHER" id="PTHR23324:SF83">
    <property type="entry name" value="SEC14-LIKE PROTEIN 2"/>
    <property type="match status" value="1"/>
</dbReference>
<dbReference type="InterPro" id="IPR036865">
    <property type="entry name" value="CRAL-TRIO_dom_sf"/>
</dbReference>
<dbReference type="InterPro" id="IPR051064">
    <property type="entry name" value="SEC14/CRAL-TRIO_domain"/>
</dbReference>
<dbReference type="InterPro" id="IPR036273">
    <property type="entry name" value="CRAL/TRIO_N_dom_sf"/>
</dbReference>
<accession>A0A131XYH1</accession>
<dbReference type="InterPro" id="IPR011074">
    <property type="entry name" value="CRAL/TRIO_N_dom"/>
</dbReference>
<dbReference type="InterPro" id="IPR036598">
    <property type="entry name" value="GOLD_dom_sf"/>
</dbReference>
<feature type="domain" description="CRAL-TRIO" evidence="1">
    <location>
        <begin position="75"/>
        <end position="250"/>
    </location>
</feature>
<dbReference type="InterPro" id="IPR009038">
    <property type="entry name" value="GOLD_dom"/>
</dbReference>
<sequence length="390" mass="44903">MSGYAGDLSEKQQHSLDEFKSRLRDIWNEEFADPFLLRWLRARDFDVNKSEKLLRDNIIWRQRENIDSIIETYENPEVLRLYFPGGQCNHDCEGRPIWLLRFGNADFKGMLQCVSKEALLKHFTYIVEKIIADMKAQSKKLGKLVDTSTVVFDYDNFSIRQVYSYQVVEFIRLIMVLYENYYPEMLQQCFILNAPSFFQIFWKFVRPFLTERTAGKIQIFSREGWQPVLLKCVDPSQLPAHWGGDLVGPNGDRECTHLVPAGGEVPVKFYLKNGPHVSEDPNAATCCLERGQKMDVPVKVDSEGSTLCWKFQMSPGHDVGFGVLHISGEHAKPKEVLEVGKVKCDEVAEIGRLSAEPGTYIFRFDNSYSWFAKKRLSYVFQVKSSGEVTS</sequence>
<dbReference type="CDD" id="cd00170">
    <property type="entry name" value="SEC14"/>
    <property type="match status" value="1"/>
</dbReference>
<dbReference type="Gene3D" id="3.40.525.10">
    <property type="entry name" value="CRAL-TRIO lipid binding domain"/>
    <property type="match status" value="1"/>
</dbReference>
<dbReference type="PANTHER" id="PTHR23324">
    <property type="entry name" value="SEC14 RELATED PROTEIN"/>
    <property type="match status" value="1"/>
</dbReference>
<dbReference type="SUPFAM" id="SSF52087">
    <property type="entry name" value="CRAL/TRIO domain"/>
    <property type="match status" value="1"/>
</dbReference>
<dbReference type="AlphaFoldDB" id="A0A131XYH1"/>
<proteinExistence type="evidence at transcript level"/>
<evidence type="ECO:0000259" key="1">
    <source>
        <dbReference type="PROSITE" id="PS50191"/>
    </source>
</evidence>
<dbReference type="PROSITE" id="PS50191">
    <property type="entry name" value="CRAL_TRIO"/>
    <property type="match status" value="1"/>
</dbReference>
<name>A0A131XYH1_IXORI</name>
<dbReference type="SUPFAM" id="SSF101576">
    <property type="entry name" value="Supernatant protein factor (SPF), C-terminal domain"/>
    <property type="match status" value="1"/>
</dbReference>
<dbReference type="SMART" id="SM01100">
    <property type="entry name" value="CRAL_TRIO_N"/>
    <property type="match status" value="1"/>
</dbReference>
<protein>
    <submittedName>
        <fullName evidence="3">Putative phosphatidylinositol transfer protein sec14</fullName>
    </submittedName>
</protein>
<dbReference type="PRINTS" id="PR00180">
    <property type="entry name" value="CRETINALDHBP"/>
</dbReference>
<dbReference type="InterPro" id="IPR001251">
    <property type="entry name" value="CRAL-TRIO_dom"/>
</dbReference>
<evidence type="ECO:0000259" key="2">
    <source>
        <dbReference type="PROSITE" id="PS50866"/>
    </source>
</evidence>
<feature type="domain" description="GOLD" evidence="2">
    <location>
        <begin position="284"/>
        <end position="382"/>
    </location>
</feature>
<dbReference type="Pfam" id="PF03765">
    <property type="entry name" value="CRAL_TRIO_N"/>
    <property type="match status" value="1"/>
</dbReference>
<dbReference type="Gene3D" id="2.60.120.680">
    <property type="entry name" value="GOLD domain"/>
    <property type="match status" value="1"/>
</dbReference>
<dbReference type="SUPFAM" id="SSF46938">
    <property type="entry name" value="CRAL/TRIO N-terminal domain"/>
    <property type="match status" value="1"/>
</dbReference>
<dbReference type="PROSITE" id="PS50866">
    <property type="entry name" value="GOLD"/>
    <property type="match status" value="1"/>
</dbReference>